<feature type="transmembrane region" description="Helical" evidence="2">
    <location>
        <begin position="82"/>
        <end position="104"/>
    </location>
</feature>
<dbReference type="Gene3D" id="1.10.3730.20">
    <property type="match status" value="1"/>
</dbReference>
<feature type="region of interest" description="Disordered" evidence="1">
    <location>
        <begin position="291"/>
        <end position="322"/>
    </location>
</feature>
<dbReference type="PANTHER" id="PTHR40761">
    <property type="entry name" value="CONSERVED INTEGRAL MEMBRANE ALANINE VALINE AND LEUCINE RICH PROTEIN-RELATED"/>
    <property type="match status" value="1"/>
</dbReference>
<feature type="transmembrane region" description="Helical" evidence="2">
    <location>
        <begin position="202"/>
        <end position="225"/>
    </location>
</feature>
<feature type="transmembrane region" description="Helical" evidence="2">
    <location>
        <begin position="12"/>
        <end position="34"/>
    </location>
</feature>
<dbReference type="PANTHER" id="PTHR40761:SF1">
    <property type="entry name" value="CONSERVED INTEGRAL MEMBRANE ALANINE VALINE AND LEUCINE RICH PROTEIN-RELATED"/>
    <property type="match status" value="1"/>
</dbReference>
<keyword evidence="2" id="KW-0472">Membrane</keyword>
<protein>
    <recommendedName>
        <fullName evidence="5">DMT family transporter</fullName>
    </recommendedName>
</protein>
<dbReference type="AlphaFoldDB" id="A0A9E6XWM6"/>
<evidence type="ECO:0000313" key="4">
    <source>
        <dbReference type="Proteomes" id="UP001162834"/>
    </source>
</evidence>
<dbReference type="EMBL" id="CP087164">
    <property type="protein sequence ID" value="UGS35152.1"/>
    <property type="molecule type" value="Genomic_DNA"/>
</dbReference>
<evidence type="ECO:0000313" key="3">
    <source>
        <dbReference type="EMBL" id="UGS35152.1"/>
    </source>
</evidence>
<accession>A0A9E6XWM6</accession>
<evidence type="ECO:0008006" key="5">
    <source>
        <dbReference type="Google" id="ProtNLM"/>
    </source>
</evidence>
<evidence type="ECO:0000256" key="1">
    <source>
        <dbReference type="SAM" id="MobiDB-lite"/>
    </source>
</evidence>
<keyword evidence="2" id="KW-1133">Transmembrane helix</keyword>
<dbReference type="InterPro" id="IPR037185">
    <property type="entry name" value="EmrE-like"/>
</dbReference>
<reference evidence="3" key="1">
    <citation type="journal article" date="2022" name="Int. J. Syst. Evol. Microbiol.">
        <title>Pseudomonas aegrilactucae sp. nov. and Pseudomonas morbosilactucae sp. nov., pathogens causing bacterial rot of lettuce in Japan.</title>
        <authorList>
            <person name="Sawada H."/>
            <person name="Fujikawa T."/>
            <person name="Satou M."/>
        </authorList>
    </citation>
    <scope>NUCLEOTIDE SEQUENCE</scope>
    <source>
        <strain evidence="3">0166_1</strain>
    </source>
</reference>
<feature type="transmembrane region" description="Helical" evidence="2">
    <location>
        <begin position="116"/>
        <end position="135"/>
    </location>
</feature>
<keyword evidence="2" id="KW-0812">Transmembrane</keyword>
<feature type="transmembrane region" description="Helical" evidence="2">
    <location>
        <begin position="175"/>
        <end position="196"/>
    </location>
</feature>
<dbReference type="Proteomes" id="UP001162834">
    <property type="component" value="Chromosome"/>
</dbReference>
<sequence length="322" mass="32478">MGLPVPCALVPLSVQLGVVLALVTALMSIVGFLLKHRGAVAAPDVQWRRPLRSTVDLFRSPIYVVGCVVATTSWGFHVGALALAPISIVQSVIAGGLVLLTVVADRFFGQSVTRREWIGVALTAAGLAFLAATLGDTGDSAHADYELGTLAGYVGLATVAGLVLVPLARLRPRDGIFLAVAAGLLWGGSDVTIKALSGHTDLGIAVIVHPFAFVILILSLVGLLVSARSLQLGPVVPVITVTSATANIFTIAAGPIVFGEPMPDDALGVALRLLAFALVIGAAALTPPPVPETLTPAPAPAPAPAAAASPAAAAAPAREPAA</sequence>
<keyword evidence="4" id="KW-1185">Reference proteome</keyword>
<proteinExistence type="predicted"/>
<feature type="compositionally biased region" description="Low complexity" evidence="1">
    <location>
        <begin position="304"/>
        <end position="322"/>
    </location>
</feature>
<evidence type="ECO:0000256" key="2">
    <source>
        <dbReference type="SAM" id="Phobius"/>
    </source>
</evidence>
<feature type="transmembrane region" description="Helical" evidence="2">
    <location>
        <begin position="55"/>
        <end position="76"/>
    </location>
</feature>
<dbReference type="KEGG" id="sbae:DSM104329_01537"/>
<feature type="transmembrane region" description="Helical" evidence="2">
    <location>
        <begin position="266"/>
        <end position="285"/>
    </location>
</feature>
<feature type="transmembrane region" description="Helical" evidence="2">
    <location>
        <begin position="232"/>
        <end position="254"/>
    </location>
</feature>
<feature type="compositionally biased region" description="Pro residues" evidence="1">
    <location>
        <begin position="291"/>
        <end position="303"/>
    </location>
</feature>
<dbReference type="SUPFAM" id="SSF103481">
    <property type="entry name" value="Multidrug resistance efflux transporter EmrE"/>
    <property type="match status" value="1"/>
</dbReference>
<organism evidence="3 4">
    <name type="scientific">Capillimicrobium parvum</name>
    <dbReference type="NCBI Taxonomy" id="2884022"/>
    <lineage>
        <taxon>Bacteria</taxon>
        <taxon>Bacillati</taxon>
        <taxon>Actinomycetota</taxon>
        <taxon>Thermoleophilia</taxon>
        <taxon>Solirubrobacterales</taxon>
        <taxon>Capillimicrobiaceae</taxon>
        <taxon>Capillimicrobium</taxon>
    </lineage>
</organism>
<feature type="transmembrane region" description="Helical" evidence="2">
    <location>
        <begin position="147"/>
        <end position="168"/>
    </location>
</feature>
<gene>
    <name evidence="3" type="ORF">DSM104329_01537</name>
</gene>
<name>A0A9E6XWM6_9ACTN</name>